<dbReference type="RefSeq" id="WP_212517963.1">
    <property type="nucleotide sequence ID" value="NZ_JAGSOH010000023.1"/>
</dbReference>
<dbReference type="Proteomes" id="UP000676325">
    <property type="component" value="Unassembled WGS sequence"/>
</dbReference>
<dbReference type="AlphaFoldDB" id="A0A941EAB3"/>
<keyword evidence="1" id="KW-1133">Transmembrane helix</keyword>
<evidence type="ECO:0000313" key="3">
    <source>
        <dbReference type="Proteomes" id="UP000676325"/>
    </source>
</evidence>
<comment type="caution">
    <text evidence="2">The sequence shown here is derived from an EMBL/GenBank/DDBJ whole genome shotgun (WGS) entry which is preliminary data.</text>
</comment>
<name>A0A941EAB3_9ACTN</name>
<keyword evidence="3" id="KW-1185">Reference proteome</keyword>
<protein>
    <submittedName>
        <fullName evidence="2">Uncharacterized protein</fullName>
    </submittedName>
</protein>
<proteinExistence type="predicted"/>
<dbReference type="EMBL" id="JAGSOH010000023">
    <property type="protein sequence ID" value="MBR7826818.1"/>
    <property type="molecule type" value="Genomic_DNA"/>
</dbReference>
<keyword evidence="1" id="KW-0812">Transmembrane</keyword>
<reference evidence="2" key="1">
    <citation type="submission" date="2021-04" db="EMBL/GenBank/DDBJ databases">
        <title>Genome based classification of Actinospica acidithermotolerans sp. nov., an actinobacterium isolated from an Indonesian hot spring.</title>
        <authorList>
            <person name="Kusuma A.B."/>
            <person name="Putra K.E."/>
            <person name="Nafisah S."/>
            <person name="Loh J."/>
            <person name="Nouioui I."/>
            <person name="Goodfellow M."/>
        </authorList>
    </citation>
    <scope>NUCLEOTIDE SEQUENCE</scope>
    <source>
        <strain evidence="2">MGRD01-02</strain>
    </source>
</reference>
<keyword evidence="1" id="KW-0472">Membrane</keyword>
<feature type="transmembrane region" description="Helical" evidence="1">
    <location>
        <begin position="106"/>
        <end position="126"/>
    </location>
</feature>
<organism evidence="2 3">
    <name type="scientific">Actinospica acidithermotolerans</name>
    <dbReference type="NCBI Taxonomy" id="2828514"/>
    <lineage>
        <taxon>Bacteria</taxon>
        <taxon>Bacillati</taxon>
        <taxon>Actinomycetota</taxon>
        <taxon>Actinomycetes</taxon>
        <taxon>Catenulisporales</taxon>
        <taxon>Actinospicaceae</taxon>
        <taxon>Actinospica</taxon>
    </lineage>
</organism>
<evidence type="ECO:0000256" key="1">
    <source>
        <dbReference type="SAM" id="Phobius"/>
    </source>
</evidence>
<gene>
    <name evidence="2" type="ORF">KDK95_10940</name>
</gene>
<evidence type="ECO:0000313" key="2">
    <source>
        <dbReference type="EMBL" id="MBR7826818.1"/>
    </source>
</evidence>
<sequence>MSERETDVESEAAIEVVDEVAETTAVAEVPETEAEVPQVDDVAETEPGFAPLEAAAEPEAAAPAVMPTFEQLAAEIDGQFAGVAAGLGDGGVAVPGKAKRRFPWRWAAAVVTALAVGTGCAFAVMAPKRTDLPGLQTAPDGRYDFATLTLPTLAPGQVDPTSTANSGSQHLSDIRKLLLSPPAGATRDYSLPGTAGWVSRADTVTLFGGGDAAKQLEADGWRHTAGIAWKTPDGAETKIWLVQFIDNTAESDATTALTNFDGGTAMSADGNDIKSFEVNSTAEVTYSRVVKGGTATWYGQLALGDIAFEIVFTAPTSVGLAPFQQEASLQTELLE</sequence>
<accession>A0A941EAB3</accession>